<evidence type="ECO:0000256" key="2">
    <source>
        <dbReference type="ARBA" id="ARBA00007446"/>
    </source>
</evidence>
<evidence type="ECO:0000256" key="1">
    <source>
        <dbReference type="ARBA" id="ARBA00004328"/>
    </source>
</evidence>
<sequence>MKTTQPKTKPSGSPLADNNKSYRSNRTNKQKTQDQSAPVAISRQVRGSVPKLAGNRPFTFGHRELIATISNTVLFQVNGGVGGNLYRLNPANSSLFTWLPSISANFDQYRFLKVWLEYAPFCSTTEAGRVGLYFDKDSQDPEPTDRVELANFGHLSETVAWSPIELHLPTDNVVRYMSDSSVSDPKLIDLGQIGFATYGGGSTNAIGDLFIHYTIELQQPQPTYFAVQTLQSGNGSSSAGPTVAAVTASTGTSTTLTFRSPGTYLVNLFQRSLTFTSIVATGGTVINSQATLQSGATAYCSQHNVTVSTPGGALVATGTGFGNYNFQVTRARVQNRCDLL</sequence>
<accession>O12304</accession>
<dbReference type="SUPFAM" id="SSF88633">
    <property type="entry name" value="Positive stranded ssRNA viruses"/>
    <property type="match status" value="1"/>
</dbReference>
<reference evidence="9" key="1">
    <citation type="journal article" date="1998" name="Arch. Virol.">
        <title>Molecular cloning and complete nucleotide sequence of galinsoga mosaic virus genomic RNA.</title>
        <authorList>
            <person name="Ciuffreda P."/>
            <person name="Rubino L."/>
            <person name="Russo M."/>
        </authorList>
    </citation>
    <scope>NUCLEOTIDE SEQUENCE [LARGE SCALE GENOMIC DNA]</scope>
</reference>
<dbReference type="OrthoDB" id="10131at10239"/>
<dbReference type="InterPro" id="IPR000937">
    <property type="entry name" value="Capsid_prot_S-dom_vir"/>
</dbReference>
<keyword evidence="6" id="KW-1142">T=3 icosahedral capsid protein</keyword>
<protein>
    <recommendedName>
        <fullName evidence="3">Capsid protein</fullName>
    </recommendedName>
</protein>
<comment type="subcellular location">
    <subcellularLocation>
        <location evidence="1">Virion</location>
    </subcellularLocation>
</comment>
<feature type="compositionally biased region" description="Polar residues" evidence="7">
    <location>
        <begin position="1"/>
        <end position="27"/>
    </location>
</feature>
<dbReference type="KEGG" id="vg:1446424"/>
<organism evidence="9">
    <name type="scientific">Galinsoga mosaic virus</name>
    <name type="common">GaMV</name>
    <dbReference type="NCBI Taxonomy" id="60714"/>
    <lineage>
        <taxon>Viruses</taxon>
        <taxon>Riboviria</taxon>
        <taxon>Orthornavirae</taxon>
        <taxon>Kitrinoviricota</taxon>
        <taxon>Tolucaviricetes</taxon>
        <taxon>Tolivirales</taxon>
        <taxon>Tombusviridae</taxon>
        <taxon>Procedovirinae</taxon>
        <taxon>Gallantivirus</taxon>
        <taxon>Gallantivirus galinsogae</taxon>
    </lineage>
</organism>
<name>O12304_GAMV</name>
<evidence type="ECO:0000256" key="6">
    <source>
        <dbReference type="ARBA" id="ARBA00023060"/>
    </source>
</evidence>
<dbReference type="Pfam" id="PF00729">
    <property type="entry name" value="Viral_coat"/>
    <property type="match status" value="1"/>
</dbReference>
<evidence type="ECO:0000256" key="4">
    <source>
        <dbReference type="ARBA" id="ARBA00022561"/>
    </source>
</evidence>
<dbReference type="Proteomes" id="UP000029766">
    <property type="component" value="Segment"/>
</dbReference>
<dbReference type="GO" id="GO:0005198">
    <property type="term" value="F:structural molecule activity"/>
    <property type="evidence" value="ECO:0007669"/>
    <property type="project" value="InterPro"/>
</dbReference>
<feature type="domain" description="Icosahedral viral capsid protein S" evidence="8">
    <location>
        <begin position="37"/>
        <end position="223"/>
    </location>
</feature>
<evidence type="ECO:0000313" key="9">
    <source>
        <dbReference type="EMBL" id="CAA73861.1"/>
    </source>
</evidence>
<dbReference type="PRINTS" id="PR00233">
    <property type="entry name" value="ICOSAHEDRAL"/>
</dbReference>
<evidence type="ECO:0000256" key="3">
    <source>
        <dbReference type="ARBA" id="ARBA00018091"/>
    </source>
</evidence>
<dbReference type="InterPro" id="IPR029053">
    <property type="entry name" value="Viral_coat"/>
</dbReference>
<dbReference type="GeneID" id="1446424"/>
<feature type="region of interest" description="Disordered" evidence="7">
    <location>
        <begin position="1"/>
        <end position="40"/>
    </location>
</feature>
<evidence type="ECO:0000256" key="7">
    <source>
        <dbReference type="SAM" id="MobiDB-lite"/>
    </source>
</evidence>
<evidence type="ECO:0000313" key="10">
    <source>
        <dbReference type="Proteomes" id="UP000029766"/>
    </source>
</evidence>
<dbReference type="EMBL" id="Y13463">
    <property type="protein sequence ID" value="CAA73861.1"/>
    <property type="molecule type" value="Genomic_RNA"/>
</dbReference>
<keyword evidence="10" id="KW-1185">Reference proteome</keyword>
<evidence type="ECO:0000259" key="8">
    <source>
        <dbReference type="Pfam" id="PF00729"/>
    </source>
</evidence>
<evidence type="ECO:0000256" key="5">
    <source>
        <dbReference type="ARBA" id="ARBA00022844"/>
    </source>
</evidence>
<proteinExistence type="inferred from homology"/>
<keyword evidence="4" id="KW-0167">Capsid protein</keyword>
<comment type="similarity">
    <text evidence="2">Belongs to the icosahedral plant coat protein family.</text>
</comment>
<dbReference type="GO" id="GO:0039617">
    <property type="term" value="C:T=3 icosahedral viral capsid"/>
    <property type="evidence" value="ECO:0007669"/>
    <property type="project" value="UniProtKB-KW"/>
</dbReference>
<dbReference type="Gene3D" id="2.60.120.20">
    <property type="match status" value="1"/>
</dbReference>
<dbReference type="RefSeq" id="NP_044736.1">
    <property type="nucleotide sequence ID" value="NC_001818.1"/>
</dbReference>
<organismHost>
    <name type="scientific">Galinsoga parviflora</name>
    <name type="common">Gallant soldier</name>
    <name type="synonym">Tridax parviflora</name>
    <dbReference type="NCBI Taxonomy" id="176602"/>
</organismHost>
<keyword evidence="5" id="KW-0946">Virion</keyword>
<dbReference type="PROSITE" id="PS00555">
    <property type="entry name" value="ICOSAH_VIR_COAT_S"/>
    <property type="match status" value="1"/>
</dbReference>